<dbReference type="PROSITE" id="PS50871">
    <property type="entry name" value="C1Q"/>
    <property type="match status" value="1"/>
</dbReference>
<dbReference type="OrthoDB" id="6152274at2759"/>
<keyword evidence="3 4" id="KW-0732">Signal</keyword>
<dbReference type="InterPro" id="IPR050822">
    <property type="entry name" value="Cerebellin_Synaptic_Org"/>
</dbReference>
<evidence type="ECO:0000256" key="2">
    <source>
        <dbReference type="ARBA" id="ARBA00022525"/>
    </source>
</evidence>
<evidence type="ECO:0000259" key="5">
    <source>
        <dbReference type="PROSITE" id="PS50871"/>
    </source>
</evidence>
<dbReference type="Pfam" id="PF00386">
    <property type="entry name" value="C1q"/>
    <property type="match status" value="1"/>
</dbReference>
<dbReference type="SMART" id="SM00110">
    <property type="entry name" value="C1Q"/>
    <property type="match status" value="1"/>
</dbReference>
<evidence type="ECO:0000256" key="3">
    <source>
        <dbReference type="ARBA" id="ARBA00022729"/>
    </source>
</evidence>
<evidence type="ECO:0000313" key="6">
    <source>
        <dbReference type="EMBL" id="CAC5416247.1"/>
    </source>
</evidence>
<keyword evidence="7" id="KW-1185">Reference proteome</keyword>
<dbReference type="Proteomes" id="UP000507470">
    <property type="component" value="Unassembled WGS sequence"/>
</dbReference>
<dbReference type="AlphaFoldDB" id="A0A6J8E7A1"/>
<organism evidence="6 7">
    <name type="scientific">Mytilus coruscus</name>
    <name type="common">Sea mussel</name>
    <dbReference type="NCBI Taxonomy" id="42192"/>
    <lineage>
        <taxon>Eukaryota</taxon>
        <taxon>Metazoa</taxon>
        <taxon>Spiralia</taxon>
        <taxon>Lophotrochozoa</taxon>
        <taxon>Mollusca</taxon>
        <taxon>Bivalvia</taxon>
        <taxon>Autobranchia</taxon>
        <taxon>Pteriomorphia</taxon>
        <taxon>Mytilida</taxon>
        <taxon>Mytiloidea</taxon>
        <taxon>Mytilidae</taxon>
        <taxon>Mytilinae</taxon>
        <taxon>Mytilus</taxon>
    </lineage>
</organism>
<dbReference type="SUPFAM" id="SSF49842">
    <property type="entry name" value="TNF-like"/>
    <property type="match status" value="1"/>
</dbReference>
<feature type="signal peptide" evidence="4">
    <location>
        <begin position="1"/>
        <end position="25"/>
    </location>
</feature>
<dbReference type="EMBL" id="CACVKT020008613">
    <property type="protein sequence ID" value="CAC5416247.1"/>
    <property type="molecule type" value="Genomic_DNA"/>
</dbReference>
<reference evidence="6 7" key="1">
    <citation type="submission" date="2020-06" db="EMBL/GenBank/DDBJ databases">
        <authorList>
            <person name="Li R."/>
            <person name="Bekaert M."/>
        </authorList>
    </citation>
    <scope>NUCLEOTIDE SEQUENCE [LARGE SCALE GENOMIC DNA]</scope>
    <source>
        <strain evidence="7">wild</strain>
    </source>
</reference>
<sequence>MLFMIAVQLCCFLFTICAHVEDCIGQQCSEVVSIPLLDNMKATLKADLDVAELNKVLQKYIQQEVTKAVKGTFVNQMEGTVEQITDNVTRLMQLNVNAKFVKFQDCQCSNRETTPAFSSVLTHAQSVSANAAIKFDRVIINIQDGYDPTTGIFTAPSNGVYHISSTVMNSKGKTLFVSLYLNDVTITSIWLNPASQTYEMGTTNMILDLKEGDKVTIRSRGSYTVHSNLNIHSSFSGYLILK</sequence>
<protein>
    <submittedName>
        <fullName evidence="6">COL8A</fullName>
    </submittedName>
</protein>
<accession>A0A6J8E7A1</accession>
<evidence type="ECO:0000256" key="4">
    <source>
        <dbReference type="SAM" id="SignalP"/>
    </source>
</evidence>
<feature type="chain" id="PRO_5026723342" evidence="4">
    <location>
        <begin position="26"/>
        <end position="242"/>
    </location>
</feature>
<dbReference type="GO" id="GO:0005576">
    <property type="term" value="C:extracellular region"/>
    <property type="evidence" value="ECO:0007669"/>
    <property type="project" value="UniProtKB-SubCell"/>
</dbReference>
<name>A0A6J8E7A1_MYTCO</name>
<dbReference type="PANTHER" id="PTHR22923">
    <property type="entry name" value="CEREBELLIN-RELATED"/>
    <property type="match status" value="1"/>
</dbReference>
<gene>
    <name evidence="6" type="ORF">MCOR_48884</name>
</gene>
<dbReference type="InterPro" id="IPR001073">
    <property type="entry name" value="C1q_dom"/>
</dbReference>
<feature type="domain" description="C1q" evidence="5">
    <location>
        <begin position="110"/>
        <end position="242"/>
    </location>
</feature>
<evidence type="ECO:0000313" key="7">
    <source>
        <dbReference type="Proteomes" id="UP000507470"/>
    </source>
</evidence>
<comment type="subcellular location">
    <subcellularLocation>
        <location evidence="1">Secreted</location>
    </subcellularLocation>
</comment>
<dbReference type="InterPro" id="IPR008983">
    <property type="entry name" value="Tumour_necrosis_fac-like_dom"/>
</dbReference>
<proteinExistence type="predicted"/>
<dbReference type="PANTHER" id="PTHR22923:SF116">
    <property type="entry name" value="C1Q DOMAIN-CONTAINING PROTEIN"/>
    <property type="match status" value="1"/>
</dbReference>
<evidence type="ECO:0000256" key="1">
    <source>
        <dbReference type="ARBA" id="ARBA00004613"/>
    </source>
</evidence>
<dbReference type="PRINTS" id="PR00007">
    <property type="entry name" value="COMPLEMNTC1Q"/>
</dbReference>
<dbReference type="Gene3D" id="2.60.120.40">
    <property type="match status" value="1"/>
</dbReference>
<keyword evidence="2" id="KW-0964">Secreted</keyword>